<evidence type="ECO:0000313" key="3">
    <source>
        <dbReference type="EMBL" id="GGX49592.1"/>
    </source>
</evidence>
<reference evidence="3" key="1">
    <citation type="journal article" date="2014" name="Int. J. Syst. Evol. Microbiol.">
        <title>Complete genome sequence of Corynebacterium casei LMG S-19264T (=DSM 44701T), isolated from a smear-ripened cheese.</title>
        <authorList>
            <consortium name="US DOE Joint Genome Institute (JGI-PGF)"/>
            <person name="Walter F."/>
            <person name="Albersmeier A."/>
            <person name="Kalinowski J."/>
            <person name="Ruckert C."/>
        </authorList>
    </citation>
    <scope>NUCLEOTIDE SEQUENCE</scope>
    <source>
        <strain evidence="3">KCTC 22169</strain>
    </source>
</reference>
<dbReference type="Pfam" id="PF13439">
    <property type="entry name" value="Glyco_transf_4"/>
    <property type="match status" value="1"/>
</dbReference>
<dbReference type="InterPro" id="IPR001296">
    <property type="entry name" value="Glyco_trans_1"/>
</dbReference>
<keyword evidence="4" id="KW-1185">Reference proteome</keyword>
<reference evidence="3" key="2">
    <citation type="submission" date="2020-09" db="EMBL/GenBank/DDBJ databases">
        <authorList>
            <person name="Sun Q."/>
            <person name="Kim S."/>
        </authorList>
    </citation>
    <scope>NUCLEOTIDE SEQUENCE</scope>
    <source>
        <strain evidence="3">KCTC 22169</strain>
    </source>
</reference>
<organism evidence="3 4">
    <name type="scientific">Saccharospirillum salsuginis</name>
    <dbReference type="NCBI Taxonomy" id="418750"/>
    <lineage>
        <taxon>Bacteria</taxon>
        <taxon>Pseudomonadati</taxon>
        <taxon>Pseudomonadota</taxon>
        <taxon>Gammaproteobacteria</taxon>
        <taxon>Oceanospirillales</taxon>
        <taxon>Saccharospirillaceae</taxon>
        <taxon>Saccharospirillum</taxon>
    </lineage>
</organism>
<gene>
    <name evidence="3" type="ORF">GCM10007392_16160</name>
</gene>
<dbReference type="Proteomes" id="UP000626148">
    <property type="component" value="Unassembled WGS sequence"/>
</dbReference>
<keyword evidence="3" id="KW-0808">Transferase</keyword>
<sequence>MTRHPQPLRILHLTFNMDIGGTEQVISQLVTHLDPDRYQCSVLCIDGEIGRLGERLENRGVPVASLERRPGLDWELIKALRKRIRDDGIHLVHCHQYTPYTYGWFATRFLGVPLVFTEHGRFHPDQYRTKAALINPIMALTTQAVTAISSATKAALRRYEFIPGFKVQVIYNGIEGLKSVKDEQDRLRRELGIGRDQPVVGTVARLDKVKNQSMMIRAFKAIKTQHPDVCLLLVGDGPERVTLEQLVQELDLSSDVIFTGFIVEPKAYLALMDIFLLSSFTEGTSMTLLEAMSLAIPAVATDVGGNPEVVVDGQTGRIVENNDASAFARAMDELLTYSEERHRLGKNALDRFKQEYSVDRMVDRFAALYQSIGRKEV</sequence>
<evidence type="ECO:0000259" key="1">
    <source>
        <dbReference type="Pfam" id="PF00534"/>
    </source>
</evidence>
<dbReference type="GO" id="GO:0016757">
    <property type="term" value="F:glycosyltransferase activity"/>
    <property type="evidence" value="ECO:0007669"/>
    <property type="project" value="InterPro"/>
</dbReference>
<dbReference type="InterPro" id="IPR028098">
    <property type="entry name" value="Glyco_trans_4-like_N"/>
</dbReference>
<dbReference type="SUPFAM" id="SSF53756">
    <property type="entry name" value="UDP-Glycosyltransferase/glycogen phosphorylase"/>
    <property type="match status" value="1"/>
</dbReference>
<evidence type="ECO:0000259" key="2">
    <source>
        <dbReference type="Pfam" id="PF13439"/>
    </source>
</evidence>
<dbReference type="PANTHER" id="PTHR45947">
    <property type="entry name" value="SULFOQUINOVOSYL TRANSFERASE SQD2"/>
    <property type="match status" value="1"/>
</dbReference>
<accession>A0A918N788</accession>
<dbReference type="PANTHER" id="PTHR45947:SF3">
    <property type="entry name" value="SULFOQUINOVOSYL TRANSFERASE SQD2"/>
    <property type="match status" value="1"/>
</dbReference>
<dbReference type="Gene3D" id="3.40.50.2000">
    <property type="entry name" value="Glycogen Phosphorylase B"/>
    <property type="match status" value="2"/>
</dbReference>
<dbReference type="Pfam" id="PF00534">
    <property type="entry name" value="Glycos_transf_1"/>
    <property type="match status" value="1"/>
</dbReference>
<dbReference type="AlphaFoldDB" id="A0A918N788"/>
<dbReference type="RefSeq" id="WP_229805285.1">
    <property type="nucleotide sequence ID" value="NZ_BMXR01000003.1"/>
</dbReference>
<protein>
    <submittedName>
        <fullName evidence="3">Glycosyl transferase</fullName>
    </submittedName>
</protein>
<evidence type="ECO:0000313" key="4">
    <source>
        <dbReference type="Proteomes" id="UP000626148"/>
    </source>
</evidence>
<proteinExistence type="predicted"/>
<dbReference type="EMBL" id="BMXR01000003">
    <property type="protein sequence ID" value="GGX49592.1"/>
    <property type="molecule type" value="Genomic_DNA"/>
</dbReference>
<dbReference type="InterPro" id="IPR050194">
    <property type="entry name" value="Glycosyltransferase_grp1"/>
</dbReference>
<name>A0A918N788_9GAMM</name>
<feature type="domain" description="Glycosyltransferase subfamily 4-like N-terminal" evidence="2">
    <location>
        <begin position="19"/>
        <end position="174"/>
    </location>
</feature>
<feature type="domain" description="Glycosyl transferase family 1" evidence="1">
    <location>
        <begin position="184"/>
        <end position="348"/>
    </location>
</feature>
<comment type="caution">
    <text evidence="3">The sequence shown here is derived from an EMBL/GenBank/DDBJ whole genome shotgun (WGS) entry which is preliminary data.</text>
</comment>